<name>A0A8E2AQF9_9APHY</name>
<evidence type="ECO:0000313" key="2">
    <source>
        <dbReference type="EMBL" id="OCH89041.1"/>
    </source>
</evidence>
<dbReference type="Proteomes" id="UP000250043">
    <property type="component" value="Unassembled WGS sequence"/>
</dbReference>
<dbReference type="Gene3D" id="1.10.510.10">
    <property type="entry name" value="Transferase(Phosphotransferase) domain 1"/>
    <property type="match status" value="1"/>
</dbReference>
<reference evidence="2 3" key="1">
    <citation type="submission" date="2016-07" db="EMBL/GenBank/DDBJ databases">
        <title>Draft genome of the white-rot fungus Obba rivulosa 3A-2.</title>
        <authorList>
            <consortium name="DOE Joint Genome Institute"/>
            <person name="Miettinen O."/>
            <person name="Riley R."/>
            <person name="Acob R."/>
            <person name="Barry K."/>
            <person name="Cullen D."/>
            <person name="De Vries R."/>
            <person name="Hainaut M."/>
            <person name="Hatakka A."/>
            <person name="Henrissat B."/>
            <person name="Hilden K."/>
            <person name="Kuo R."/>
            <person name="Labutti K."/>
            <person name="Lipzen A."/>
            <person name="Makela M.R."/>
            <person name="Sandor L."/>
            <person name="Spatafora J.W."/>
            <person name="Grigoriev I.V."/>
            <person name="Hibbett D.S."/>
        </authorList>
    </citation>
    <scope>NUCLEOTIDE SEQUENCE [LARGE SCALE GENOMIC DNA]</scope>
    <source>
        <strain evidence="2 3">3A-2</strain>
    </source>
</reference>
<gene>
    <name evidence="2" type="ORF">OBBRIDRAFT_836101</name>
</gene>
<keyword evidence="3" id="KW-1185">Reference proteome</keyword>
<dbReference type="SUPFAM" id="SSF56112">
    <property type="entry name" value="Protein kinase-like (PK-like)"/>
    <property type="match status" value="1"/>
</dbReference>
<dbReference type="OrthoDB" id="3271155at2759"/>
<dbReference type="PANTHER" id="PTHR38248:SF2">
    <property type="entry name" value="FUNK1 11"/>
    <property type="match status" value="1"/>
</dbReference>
<evidence type="ECO:0000313" key="3">
    <source>
        <dbReference type="Proteomes" id="UP000250043"/>
    </source>
</evidence>
<sequence>MASVDSLDTDLSRSIHIESTRTTFVVELKWNIEWDDPSLFVPGRSGIGAVGNGFIVKSRNLVEEHPALTSQLRSLVKKIRKSESDIYDYFSLIFKLTELPEDRSGNSQIRIAKSCHAQSITVSSDLWGNPTSRLDFSMVNEGLVYNSGNRRRNRITWRKVESKASDGPLPDETTDMQGIRIRSADCPRLYISSRSFQLSVGFLFHNDEFSAGIYRHALARFSHSCNVRASLDQFIRMVRCITTHTTLQQLACQDDAVTRSVAVQRKEWFTTLRANTNHGRAQDCPVYESHQGGMIGTLGSEVQWTTVGSPIWTTLSPSGRSTLGWQIRNKRTFDVMIVKVAWHNGARLPKSSICERAQGVHPGATHADPATDLVFPRGNGAVSYRISMFPIGRSLCKARTELELIKGIRAALRDYELLSNQGILHRDISVGSIMLSSDDNPQEGAEGFLMDFEFDLYTDIQIENRTLNHARIPTEQVLGDVEVEHFYYDSAVIRRDAPKAGTLQFMAADLLLSLSENLNDKREVTSSIEHKPHHDIESFLWVFIYSLFRRLLYSDHQDDQKKEWMNDLKFQLYRFFGRETADLIRQRTDRKPWRVVEEYPNFFSGPMKDLIEKLRRQFILRHYHPLTHAAVLDAFDIAIRRLSQPDT</sequence>
<organism evidence="2 3">
    <name type="scientific">Obba rivulosa</name>
    <dbReference type="NCBI Taxonomy" id="1052685"/>
    <lineage>
        <taxon>Eukaryota</taxon>
        <taxon>Fungi</taxon>
        <taxon>Dikarya</taxon>
        <taxon>Basidiomycota</taxon>
        <taxon>Agaricomycotina</taxon>
        <taxon>Agaricomycetes</taxon>
        <taxon>Polyporales</taxon>
        <taxon>Gelatoporiaceae</taxon>
        <taxon>Obba</taxon>
    </lineage>
</organism>
<dbReference type="AlphaFoldDB" id="A0A8E2AQF9"/>
<dbReference type="Pfam" id="PF17667">
    <property type="entry name" value="Pkinase_fungal"/>
    <property type="match status" value="1"/>
</dbReference>
<proteinExistence type="predicted"/>
<protein>
    <recommendedName>
        <fullName evidence="1">Fungal-type protein kinase domain-containing protein</fullName>
    </recommendedName>
</protein>
<dbReference type="InterPro" id="IPR040976">
    <property type="entry name" value="Pkinase_fungal"/>
</dbReference>
<dbReference type="InterPro" id="IPR011009">
    <property type="entry name" value="Kinase-like_dom_sf"/>
</dbReference>
<dbReference type="PANTHER" id="PTHR38248">
    <property type="entry name" value="FUNK1 6"/>
    <property type="match status" value="1"/>
</dbReference>
<accession>A0A8E2AQF9</accession>
<feature type="domain" description="Fungal-type protein kinase" evidence="1">
    <location>
        <begin position="382"/>
        <end position="545"/>
    </location>
</feature>
<dbReference type="EMBL" id="KV722436">
    <property type="protein sequence ID" value="OCH89041.1"/>
    <property type="molecule type" value="Genomic_DNA"/>
</dbReference>
<evidence type="ECO:0000259" key="1">
    <source>
        <dbReference type="Pfam" id="PF17667"/>
    </source>
</evidence>